<dbReference type="InterPro" id="IPR029058">
    <property type="entry name" value="AB_hydrolase_fold"/>
</dbReference>
<dbReference type="GO" id="GO:0019915">
    <property type="term" value="P:lipid storage"/>
    <property type="evidence" value="ECO:0007669"/>
    <property type="project" value="InterPro"/>
</dbReference>
<dbReference type="InterPro" id="IPR019363">
    <property type="entry name" value="LDAH"/>
</dbReference>
<sequence>MGSLGEDGGGQVCDGVLEHLYCCGAATEVLKFGQRELGPPGGRRGSPPLLFLIIPGNPGLVGFYRPFMRTLWQSFQGLHPVWAVSHAGHCVPPDSMDMTEDGPLLETHDVFGLRGQIEHKMAFLKRHVPRDTKLVLIGHSIGCYIILEMMKRDPQLQVLKALLLFPTIERMAASPQGRLMTPVLCQLRFAAYLPVFLLSLLPRSLQAAMVKLVLSGLPSLDRTAAAAALSLFNVDCVGENTSECPHPAPHTLPLYLRPSDPVPYTPPSYTLYHTLYSAPSHPAPYTLLSALHPIPYSLLCTLPSCTLYPAFYPTPYTLLSTRSCTLHPPILHPIPYFLPYTLPSYTLLSALYSFTLHPTLHPT</sequence>
<organism evidence="9 10">
    <name type="scientific">Paramormyrops kingsleyae</name>
    <dbReference type="NCBI Taxonomy" id="1676925"/>
    <lineage>
        <taxon>Eukaryota</taxon>
        <taxon>Metazoa</taxon>
        <taxon>Chordata</taxon>
        <taxon>Craniata</taxon>
        <taxon>Vertebrata</taxon>
        <taxon>Euteleostomi</taxon>
        <taxon>Actinopterygii</taxon>
        <taxon>Neopterygii</taxon>
        <taxon>Teleostei</taxon>
        <taxon>Osteoglossocephala</taxon>
        <taxon>Osteoglossomorpha</taxon>
        <taxon>Osteoglossiformes</taxon>
        <taxon>Mormyridae</taxon>
        <taxon>Paramormyrops</taxon>
    </lineage>
</organism>
<protein>
    <recommendedName>
        <fullName evidence="3">Lipid droplet-associated hydrolase</fullName>
        <ecNumber evidence="7">3.1.1.13</ecNumber>
    </recommendedName>
    <alternativeName>
        <fullName evidence="6">Lipid droplet-associated serine hydrolase</fullName>
    </alternativeName>
</protein>
<evidence type="ECO:0000256" key="7">
    <source>
        <dbReference type="ARBA" id="ARBA00039150"/>
    </source>
</evidence>
<dbReference type="Pfam" id="PF10230">
    <property type="entry name" value="LIDHydrolase"/>
    <property type="match status" value="1"/>
</dbReference>
<dbReference type="GO" id="GO:0004771">
    <property type="term" value="F:sterol ester esterase activity"/>
    <property type="evidence" value="ECO:0007669"/>
    <property type="project" value="UniProtKB-EC"/>
</dbReference>
<evidence type="ECO:0000256" key="8">
    <source>
        <dbReference type="ARBA" id="ARBA00049527"/>
    </source>
</evidence>
<dbReference type="PANTHER" id="PTHR13390:SF0">
    <property type="entry name" value="LIPID DROPLET-ASSOCIATED HYDROLASE"/>
    <property type="match status" value="1"/>
</dbReference>
<evidence type="ECO:0000256" key="5">
    <source>
        <dbReference type="ARBA" id="ARBA00022801"/>
    </source>
</evidence>
<evidence type="ECO:0000256" key="1">
    <source>
        <dbReference type="ARBA" id="ARBA00004502"/>
    </source>
</evidence>
<dbReference type="Proteomes" id="UP000261540">
    <property type="component" value="Unplaced"/>
</dbReference>
<dbReference type="GeneTree" id="ENSGT00390000009688"/>
<keyword evidence="10" id="KW-1185">Reference proteome</keyword>
<dbReference type="Ensembl" id="ENSPKIT00000031483.1">
    <property type="protein sequence ID" value="ENSPKIP00000007430.1"/>
    <property type="gene ID" value="ENSPKIG00000023322.1"/>
</dbReference>
<dbReference type="STRING" id="1676925.ENSPKIP00000007430"/>
<dbReference type="AlphaFoldDB" id="A0A3B3QPC2"/>
<dbReference type="Gene3D" id="3.40.50.1820">
    <property type="entry name" value="alpha/beta hydrolase"/>
    <property type="match status" value="1"/>
</dbReference>
<comment type="catalytic activity">
    <reaction evidence="8">
        <text>a cholesterol ester + H2O = cholesterol + a fatty acid + H(+)</text>
        <dbReference type="Rhea" id="RHEA:36403"/>
        <dbReference type="ChEBI" id="CHEBI:15377"/>
        <dbReference type="ChEBI" id="CHEBI:15378"/>
        <dbReference type="ChEBI" id="CHEBI:16113"/>
        <dbReference type="ChEBI" id="CHEBI:17002"/>
        <dbReference type="ChEBI" id="CHEBI:28868"/>
        <dbReference type="EC" id="3.1.1.13"/>
    </reaction>
    <physiologicalReaction direction="left-to-right" evidence="8">
        <dbReference type="Rhea" id="RHEA:36404"/>
    </physiologicalReaction>
</comment>
<reference evidence="9" key="2">
    <citation type="submission" date="2025-09" db="UniProtKB">
        <authorList>
            <consortium name="Ensembl"/>
        </authorList>
    </citation>
    <scope>IDENTIFICATION</scope>
</reference>
<accession>A0A3B3QPC2</accession>
<evidence type="ECO:0000313" key="10">
    <source>
        <dbReference type="Proteomes" id="UP000261540"/>
    </source>
</evidence>
<dbReference type="SUPFAM" id="SSF53474">
    <property type="entry name" value="alpha/beta-Hydrolases"/>
    <property type="match status" value="1"/>
</dbReference>
<comment type="subcellular location">
    <subcellularLocation>
        <location evidence="1">Lipid droplet</location>
    </subcellularLocation>
</comment>
<keyword evidence="4" id="KW-0551">Lipid droplet</keyword>
<evidence type="ECO:0000256" key="2">
    <source>
        <dbReference type="ARBA" id="ARBA00008300"/>
    </source>
</evidence>
<evidence type="ECO:0000256" key="3">
    <source>
        <dbReference type="ARBA" id="ARBA00019242"/>
    </source>
</evidence>
<proteinExistence type="inferred from homology"/>
<comment type="similarity">
    <text evidence="2">Belongs to the AB hydrolase superfamily. LDAH family.</text>
</comment>
<evidence type="ECO:0000256" key="6">
    <source>
        <dbReference type="ARBA" id="ARBA00031924"/>
    </source>
</evidence>
<evidence type="ECO:0000256" key="4">
    <source>
        <dbReference type="ARBA" id="ARBA00022677"/>
    </source>
</evidence>
<dbReference type="EC" id="3.1.1.13" evidence="7"/>
<name>A0A3B3QPC2_9TELE</name>
<evidence type="ECO:0000313" key="9">
    <source>
        <dbReference type="Ensembl" id="ENSPKIP00000007430.1"/>
    </source>
</evidence>
<keyword evidence="5" id="KW-0378">Hydrolase</keyword>
<dbReference type="GO" id="GO:0005811">
    <property type="term" value="C:lipid droplet"/>
    <property type="evidence" value="ECO:0007669"/>
    <property type="project" value="UniProtKB-SubCell"/>
</dbReference>
<reference evidence="9" key="1">
    <citation type="submission" date="2025-08" db="UniProtKB">
        <authorList>
            <consortium name="Ensembl"/>
        </authorList>
    </citation>
    <scope>IDENTIFICATION</scope>
</reference>
<dbReference type="PANTHER" id="PTHR13390">
    <property type="entry name" value="LIPASE"/>
    <property type="match status" value="1"/>
</dbReference>